<keyword evidence="15" id="KW-1185">Reference proteome</keyword>
<gene>
    <name evidence="12" type="primary">htpX</name>
    <name evidence="14" type="ORF">QS713_03410</name>
</gene>
<dbReference type="InterPro" id="IPR050083">
    <property type="entry name" value="HtpX_protease"/>
</dbReference>
<comment type="similarity">
    <text evidence="2 12">Belongs to the peptidase M48B family.</text>
</comment>
<evidence type="ECO:0000256" key="10">
    <source>
        <dbReference type="ARBA" id="ARBA00023049"/>
    </source>
</evidence>
<evidence type="ECO:0000256" key="2">
    <source>
        <dbReference type="ARBA" id="ARBA00009779"/>
    </source>
</evidence>
<evidence type="ECO:0000256" key="4">
    <source>
        <dbReference type="ARBA" id="ARBA00022670"/>
    </source>
</evidence>
<dbReference type="Gene3D" id="3.30.2010.10">
    <property type="entry name" value="Metalloproteases ('zincins'), catalytic domain"/>
    <property type="match status" value="1"/>
</dbReference>
<dbReference type="PANTHER" id="PTHR43221:SF1">
    <property type="entry name" value="PROTEASE HTPX"/>
    <property type="match status" value="1"/>
</dbReference>
<comment type="caution">
    <text evidence="14">The sequence shown here is derived from an EMBL/GenBank/DDBJ whole genome shotgun (WGS) entry which is preliminary data.</text>
</comment>
<evidence type="ECO:0000256" key="9">
    <source>
        <dbReference type="ARBA" id="ARBA00022989"/>
    </source>
</evidence>
<evidence type="ECO:0000256" key="7">
    <source>
        <dbReference type="ARBA" id="ARBA00022801"/>
    </source>
</evidence>
<evidence type="ECO:0000313" key="15">
    <source>
        <dbReference type="Proteomes" id="UP001247542"/>
    </source>
</evidence>
<protein>
    <recommendedName>
        <fullName evidence="12">Protease HtpX homolog</fullName>
        <ecNumber evidence="12">3.4.24.-</ecNumber>
    </recommendedName>
</protein>
<feature type="binding site" evidence="12">
    <location>
        <position position="204"/>
    </location>
    <ligand>
        <name>Zn(2+)</name>
        <dbReference type="ChEBI" id="CHEBI:29105"/>
        <note>catalytic</note>
    </ligand>
</feature>
<reference evidence="14 15" key="1">
    <citation type="submission" date="2023-06" db="EMBL/GenBank/DDBJ databases">
        <title>Draft genome sequence of Gleimia hominis type strain CCUG 57540T.</title>
        <authorList>
            <person name="Salva-Serra F."/>
            <person name="Cardew S."/>
            <person name="Jensie Markopoulos S."/>
            <person name="Ohlen M."/>
            <person name="Inganas E."/>
            <person name="Svensson-Stadler L."/>
            <person name="Moore E.R.B."/>
        </authorList>
    </citation>
    <scope>NUCLEOTIDE SEQUENCE [LARGE SCALE GENOMIC DNA]</scope>
    <source>
        <strain evidence="14 15">CCUG 57540</strain>
    </source>
</reference>
<feature type="transmembrane region" description="Helical" evidence="12">
    <location>
        <begin position="179"/>
        <end position="199"/>
    </location>
</feature>
<dbReference type="InterPro" id="IPR001915">
    <property type="entry name" value="Peptidase_M48"/>
</dbReference>
<comment type="cofactor">
    <cofactor evidence="12">
        <name>Zn(2+)</name>
        <dbReference type="ChEBI" id="CHEBI:29105"/>
    </cofactor>
    <text evidence="12">Binds 1 zinc ion per subunit.</text>
</comment>
<dbReference type="HAMAP" id="MF_00188">
    <property type="entry name" value="Pept_M48_protease_HtpX"/>
    <property type="match status" value="1"/>
</dbReference>
<feature type="transmembrane region" description="Helical" evidence="12">
    <location>
        <begin position="146"/>
        <end position="167"/>
    </location>
</feature>
<dbReference type="Pfam" id="PF01435">
    <property type="entry name" value="Peptidase_M48"/>
    <property type="match status" value="1"/>
</dbReference>
<dbReference type="PANTHER" id="PTHR43221">
    <property type="entry name" value="PROTEASE HTPX"/>
    <property type="match status" value="1"/>
</dbReference>
<dbReference type="EMBL" id="JASXSX010000001">
    <property type="protein sequence ID" value="MDT3767116.1"/>
    <property type="molecule type" value="Genomic_DNA"/>
</dbReference>
<feature type="domain" description="Peptidase M48" evidence="13">
    <location>
        <begin position="70"/>
        <end position="279"/>
    </location>
</feature>
<evidence type="ECO:0000256" key="1">
    <source>
        <dbReference type="ARBA" id="ARBA00004651"/>
    </source>
</evidence>
<keyword evidence="4 12" id="KW-0645">Protease</keyword>
<evidence type="ECO:0000256" key="8">
    <source>
        <dbReference type="ARBA" id="ARBA00022833"/>
    </source>
</evidence>
<keyword evidence="8 12" id="KW-0862">Zinc</keyword>
<dbReference type="InterPro" id="IPR022919">
    <property type="entry name" value="Pept_M48_protease_HtpX"/>
</dbReference>
<evidence type="ECO:0000313" key="14">
    <source>
        <dbReference type="EMBL" id="MDT3767116.1"/>
    </source>
</evidence>
<dbReference type="GO" id="GO:0008237">
    <property type="term" value="F:metallopeptidase activity"/>
    <property type="evidence" value="ECO:0007669"/>
    <property type="project" value="UniProtKB-KW"/>
</dbReference>
<keyword evidence="9 12" id="KW-1133">Transmembrane helix</keyword>
<evidence type="ECO:0000256" key="11">
    <source>
        <dbReference type="ARBA" id="ARBA00023136"/>
    </source>
</evidence>
<keyword evidence="3 12" id="KW-1003">Cell membrane</keyword>
<keyword evidence="7 12" id="KW-0378">Hydrolase</keyword>
<dbReference type="EC" id="3.4.24.-" evidence="12"/>
<comment type="subcellular location">
    <subcellularLocation>
        <location evidence="1 12">Cell membrane</location>
        <topology evidence="1 12">Multi-pass membrane protein</topology>
    </subcellularLocation>
</comment>
<name>A0ABU3I9S4_9ACTO</name>
<dbReference type="RefSeq" id="WP_313272458.1">
    <property type="nucleotide sequence ID" value="NZ_JASXSX010000001.1"/>
</dbReference>
<feature type="transmembrane region" description="Helical" evidence="12">
    <location>
        <begin position="34"/>
        <end position="52"/>
    </location>
</feature>
<evidence type="ECO:0000256" key="6">
    <source>
        <dbReference type="ARBA" id="ARBA00022723"/>
    </source>
</evidence>
<keyword evidence="6 12" id="KW-0479">Metal-binding</keyword>
<evidence type="ECO:0000256" key="3">
    <source>
        <dbReference type="ARBA" id="ARBA00022475"/>
    </source>
</evidence>
<evidence type="ECO:0000256" key="12">
    <source>
        <dbReference type="HAMAP-Rule" id="MF_00188"/>
    </source>
</evidence>
<keyword evidence="5 12" id="KW-0812">Transmembrane</keyword>
<feature type="binding site" evidence="12">
    <location>
        <position position="136"/>
    </location>
    <ligand>
        <name>Zn(2+)</name>
        <dbReference type="ChEBI" id="CHEBI:29105"/>
        <note>catalytic</note>
    </ligand>
</feature>
<keyword evidence="11 12" id="KW-0472">Membrane</keyword>
<feature type="active site" evidence="12">
    <location>
        <position position="137"/>
    </location>
</feature>
<sequence length="282" mass="30780">MGSNRLKTALLFGVLWGLLGAIGAGLSAWQSTPTFFWIFMFAGVFMSLYTYWNSDKIALRSMRAVAVSSEQEPQLYDAVAELSSKAGQPMPAIYMAPTRTPNAFATGRNPQHAAVCVTEGIMELLEPRELRAVLGHELSHVYNRDILTSTIAGGIASLITSIAQIFMFGSWRLRNANPLIPMLMIFLAPLAATMLQLGISRTREYEADRAGALLSEDPLALASALRKLERGNTQTPLQATPNQQNVAAMMITNPLRGGKAQLFSTHPPIAERIARLEKIAGY</sequence>
<proteinExistence type="inferred from homology"/>
<evidence type="ECO:0000259" key="13">
    <source>
        <dbReference type="Pfam" id="PF01435"/>
    </source>
</evidence>
<organism evidence="14 15">
    <name type="scientific">Gleimia hominis</name>
    <dbReference type="NCBI Taxonomy" id="595468"/>
    <lineage>
        <taxon>Bacteria</taxon>
        <taxon>Bacillati</taxon>
        <taxon>Actinomycetota</taxon>
        <taxon>Actinomycetes</taxon>
        <taxon>Actinomycetales</taxon>
        <taxon>Actinomycetaceae</taxon>
        <taxon>Gleimia</taxon>
    </lineage>
</organism>
<evidence type="ECO:0000256" key="5">
    <source>
        <dbReference type="ARBA" id="ARBA00022692"/>
    </source>
</evidence>
<accession>A0ABU3I9S4</accession>
<keyword evidence="10 12" id="KW-0482">Metalloprotease</keyword>
<dbReference type="Proteomes" id="UP001247542">
    <property type="component" value="Unassembled WGS sequence"/>
</dbReference>
<feature type="binding site" evidence="12">
    <location>
        <position position="140"/>
    </location>
    <ligand>
        <name>Zn(2+)</name>
        <dbReference type="ChEBI" id="CHEBI:29105"/>
        <note>catalytic</note>
    </ligand>
</feature>